<dbReference type="PANTHER" id="PTHR34047:SF8">
    <property type="entry name" value="PROTEIN YKFC"/>
    <property type="match status" value="1"/>
</dbReference>
<dbReference type="CDD" id="cd01651">
    <property type="entry name" value="RT_G2_intron"/>
    <property type="match status" value="1"/>
</dbReference>
<dbReference type="Proteomes" id="UP000290378">
    <property type="component" value="Unassembled WGS sequence"/>
</dbReference>
<gene>
    <name evidence="3" type="ORF">CP963_08735</name>
</gene>
<dbReference type="InterPro" id="IPR043502">
    <property type="entry name" value="DNA/RNA_pol_sf"/>
</dbReference>
<dbReference type="InterPro" id="IPR000477">
    <property type="entry name" value="RT_dom"/>
</dbReference>
<evidence type="ECO:0000313" key="3">
    <source>
        <dbReference type="EMBL" id="RXI40466.1"/>
    </source>
</evidence>
<evidence type="ECO:0000256" key="1">
    <source>
        <dbReference type="ARBA" id="ARBA00034120"/>
    </source>
</evidence>
<name>A0AA94FDW7_9BACT</name>
<reference evidence="3 4" key="1">
    <citation type="submission" date="2017-09" db="EMBL/GenBank/DDBJ databases">
        <title>Genomics of the genus Arcobacter.</title>
        <authorList>
            <person name="Perez-Cataluna A."/>
            <person name="Figueras M.J."/>
            <person name="Salas-Masso N."/>
        </authorList>
    </citation>
    <scope>NUCLEOTIDE SEQUENCE [LARGE SCALE GENOMIC DNA]</scope>
    <source>
        <strain evidence="3 4">CECT 7834</strain>
    </source>
</reference>
<dbReference type="EMBL" id="NXII01000010">
    <property type="protein sequence ID" value="RXI40466.1"/>
    <property type="molecule type" value="Genomic_DNA"/>
</dbReference>
<sequence length="170" mass="19989">MFNVQLEQIFTEQKIKDSFLEISSKSKGLDEVSYNEFSTNLSKNIQDIKTSIITGSYTPEPLKKIEIPKPNTTEKRPLALSAIKDKLIQKVLYNSLRDYFETTFSDKSYAYRKDKSTLKAINRTSQFIQERNFWILKTDIDNFFETINHDKLLKILDKQISDKRIIKYIS</sequence>
<accession>A0AA94FDW7</accession>
<dbReference type="Pfam" id="PF00078">
    <property type="entry name" value="RVT_1"/>
    <property type="match status" value="1"/>
</dbReference>
<evidence type="ECO:0000259" key="2">
    <source>
        <dbReference type="PROSITE" id="PS50878"/>
    </source>
</evidence>
<evidence type="ECO:0000313" key="4">
    <source>
        <dbReference type="Proteomes" id="UP000290378"/>
    </source>
</evidence>
<dbReference type="PROSITE" id="PS50878">
    <property type="entry name" value="RT_POL"/>
    <property type="match status" value="1"/>
</dbReference>
<dbReference type="SUPFAM" id="SSF56672">
    <property type="entry name" value="DNA/RNA polymerases"/>
    <property type="match status" value="1"/>
</dbReference>
<feature type="domain" description="Reverse transcriptase" evidence="2">
    <location>
        <begin position="48"/>
        <end position="170"/>
    </location>
</feature>
<dbReference type="InterPro" id="IPR051083">
    <property type="entry name" value="GrpII_Intron_Splice-Mob/Def"/>
</dbReference>
<dbReference type="AlphaFoldDB" id="A0AA94FDW7"/>
<protein>
    <recommendedName>
        <fullName evidence="2">Reverse transcriptase domain-containing protein</fullName>
    </recommendedName>
</protein>
<keyword evidence="4" id="KW-1185">Reference proteome</keyword>
<organism evidence="3 4">
    <name type="scientific">Arcobacter cloacae</name>
    <dbReference type="NCBI Taxonomy" id="1054034"/>
    <lineage>
        <taxon>Bacteria</taxon>
        <taxon>Pseudomonadati</taxon>
        <taxon>Campylobacterota</taxon>
        <taxon>Epsilonproteobacteria</taxon>
        <taxon>Campylobacterales</taxon>
        <taxon>Arcobacteraceae</taxon>
        <taxon>Arcobacter</taxon>
    </lineage>
</organism>
<dbReference type="PANTHER" id="PTHR34047">
    <property type="entry name" value="NUCLEAR INTRON MATURASE 1, MITOCHONDRIAL-RELATED"/>
    <property type="match status" value="1"/>
</dbReference>
<proteinExistence type="inferred from homology"/>
<dbReference type="RefSeq" id="WP_129013790.1">
    <property type="nucleotide sequence ID" value="NZ_CBCSEI010000010.1"/>
</dbReference>
<comment type="similarity">
    <text evidence="1">Belongs to the bacterial reverse transcriptase family.</text>
</comment>
<comment type="caution">
    <text evidence="3">The sequence shown here is derived from an EMBL/GenBank/DDBJ whole genome shotgun (WGS) entry which is preliminary data.</text>
</comment>